<dbReference type="VGNC" id="VGNC:75016">
    <property type="gene designation" value="MTMR11"/>
</dbReference>
<dbReference type="Ensembl" id="ENSMMUT00000046137.3">
    <property type="protein sequence ID" value="ENSMMUP00000039180.3"/>
    <property type="gene ID" value="ENSMMUG00000052282.1"/>
</dbReference>
<reference evidence="1" key="4">
    <citation type="submission" date="2025-09" db="UniProtKB">
        <authorList>
            <consortium name="Ensembl"/>
        </authorList>
    </citation>
    <scope>IDENTIFICATION</scope>
    <source>
        <strain evidence="1">17573</strain>
    </source>
</reference>
<dbReference type="InParanoid" id="F7BE93"/>
<dbReference type="VEuPathDB" id="HostDB:ENSMMUG00000052282"/>
<dbReference type="PANTHER" id="PTHR12138">
    <property type="entry name" value="PRIMATE-EXPANDED PROTEIN FAMILY"/>
    <property type="match status" value="1"/>
</dbReference>
<dbReference type="eggNOG" id="KOG1089">
    <property type="taxonomic scope" value="Eukaryota"/>
</dbReference>
<protein>
    <submittedName>
        <fullName evidence="1">Uncharacterized protein</fullName>
    </submittedName>
</protein>
<accession>F7BE93</accession>
<dbReference type="AlphaFoldDB" id="F7BE93"/>
<reference evidence="2" key="1">
    <citation type="journal article" date="2007" name="Science">
        <title>Evolutionary and biomedical insights from the rhesus macaque genome.</title>
        <authorList>
            <person name="Gibbs R.A."/>
            <person name="Rogers J."/>
            <person name="Katze M.G."/>
            <person name="Bumgarner R."/>
            <person name="Weinstock G.M."/>
            <person name="Mardis E.R."/>
            <person name="Remington K.A."/>
            <person name="Strausberg R.L."/>
            <person name="Venter J.C."/>
            <person name="Wilson R.K."/>
            <person name="Batzer M.A."/>
            <person name="Bustamante C.D."/>
            <person name="Eichler E.E."/>
            <person name="Hahn M.W."/>
            <person name="Hardison R.C."/>
            <person name="Makova K.D."/>
            <person name="Miller W."/>
            <person name="Milosavljevic A."/>
            <person name="Palermo R.E."/>
            <person name="Siepel A."/>
            <person name="Sikela J.M."/>
            <person name="Attaway T."/>
            <person name="Bell S."/>
            <person name="Bernard K.E."/>
            <person name="Buhay C.J."/>
            <person name="Chandrabose M.N."/>
            <person name="Dao M."/>
            <person name="Davis C."/>
            <person name="Delehaunty K.D."/>
            <person name="Ding Y."/>
            <person name="Dinh H.H."/>
            <person name="Dugan-Rocha S."/>
            <person name="Fulton L.A."/>
            <person name="Gabisi R.A."/>
            <person name="Garner T.T."/>
            <person name="Godfrey J."/>
            <person name="Hawes A.C."/>
            <person name="Hernandez J."/>
            <person name="Hines S."/>
            <person name="Holder M."/>
            <person name="Hume J."/>
            <person name="Jhangiani S.N."/>
            <person name="Joshi V."/>
            <person name="Khan Z.M."/>
            <person name="Kirkness E.F."/>
            <person name="Cree A."/>
            <person name="Fowler R.G."/>
            <person name="Lee S."/>
            <person name="Lewis L.R."/>
            <person name="Li Z."/>
            <person name="Liu Y.-S."/>
            <person name="Moore S.M."/>
            <person name="Muzny D."/>
            <person name="Nazareth L.V."/>
            <person name="Ngo D.N."/>
            <person name="Okwuonu G.O."/>
            <person name="Pai G."/>
            <person name="Parker D."/>
            <person name="Paul H.A."/>
            <person name="Pfannkoch C."/>
            <person name="Pohl C.S."/>
            <person name="Rogers Y.-H.C."/>
            <person name="Ruiz S.J."/>
            <person name="Sabo A."/>
            <person name="Santibanez J."/>
            <person name="Schneider B.W."/>
            <person name="Smith S.M."/>
            <person name="Sodergren E."/>
            <person name="Svatek A.F."/>
            <person name="Utterback T.R."/>
            <person name="Vattathil S."/>
            <person name="Warren W."/>
            <person name="White C.S."/>
            <person name="Chinwalla A.T."/>
            <person name="Feng Y."/>
            <person name="Halpern A.L."/>
            <person name="Hillier L.W."/>
            <person name="Huang X."/>
            <person name="Minx P."/>
            <person name="Nelson J.O."/>
            <person name="Pepin K.H."/>
            <person name="Qin X."/>
            <person name="Sutton G.G."/>
            <person name="Venter E."/>
            <person name="Walenz B.P."/>
            <person name="Wallis J.W."/>
            <person name="Worley K.C."/>
            <person name="Yang S.-P."/>
            <person name="Jones S.M."/>
            <person name="Marra M.A."/>
            <person name="Rocchi M."/>
            <person name="Schein J.E."/>
            <person name="Baertsch R."/>
            <person name="Clarke L."/>
            <person name="Csuros M."/>
            <person name="Glasscock J."/>
            <person name="Harris R.A."/>
            <person name="Havlak P."/>
            <person name="Jackson A.R."/>
            <person name="Jiang H."/>
            <person name="Liu Y."/>
            <person name="Messina D.N."/>
            <person name="Shen Y."/>
            <person name="Song H.X.-Z."/>
            <person name="Wylie T."/>
            <person name="Zhang L."/>
            <person name="Birney E."/>
            <person name="Han K."/>
            <person name="Konkel M.K."/>
            <person name="Lee J."/>
            <person name="Smit A.F.A."/>
            <person name="Ullmer B."/>
            <person name="Wang H."/>
            <person name="Xing J."/>
            <person name="Burhans R."/>
            <person name="Cheng Z."/>
            <person name="Karro J.E."/>
            <person name="Ma J."/>
            <person name="Raney B."/>
            <person name="She X."/>
            <person name="Cox M.J."/>
            <person name="Demuth J.P."/>
            <person name="Dumas L.J."/>
            <person name="Han S.-G."/>
            <person name="Hopkins J."/>
            <person name="Karimpour-Fard A."/>
            <person name="Kim Y.H."/>
            <person name="Pollack J.R."/>
            <person name="Vinar T."/>
            <person name="Addo-Quaye C."/>
            <person name="Degenhardt J."/>
            <person name="Denby A."/>
            <person name="Hubisz M.J."/>
            <person name="Indap A."/>
            <person name="Kosiol C."/>
            <person name="Lahn B.T."/>
            <person name="Lawson H.A."/>
            <person name="Marklein A."/>
            <person name="Nielsen R."/>
            <person name="Vallender E.J."/>
            <person name="Clark A.G."/>
            <person name="Ferguson B."/>
            <person name="Hernandez R.D."/>
            <person name="Hirani K."/>
            <person name="Kehrer-Sawatzki H."/>
            <person name="Kolb J."/>
            <person name="Patil S."/>
            <person name="Pu L.-L."/>
            <person name="Ren Y."/>
            <person name="Smith D.G."/>
            <person name="Wheeler D.A."/>
            <person name="Schenck I."/>
            <person name="Ball E.V."/>
            <person name="Chen R."/>
            <person name="Cooper D.N."/>
            <person name="Giardine B."/>
            <person name="Hsu F."/>
            <person name="Kent W.J."/>
            <person name="Lesk A."/>
            <person name="Nelson D.L."/>
            <person name="O'brien W.E."/>
            <person name="Pruefer K."/>
            <person name="Stenson P.D."/>
            <person name="Wallace J.C."/>
            <person name="Ke H."/>
            <person name="Liu X.-M."/>
            <person name="Wang P."/>
            <person name="Xiang A.P."/>
            <person name="Yang F."/>
            <person name="Barber G.P."/>
            <person name="Haussler D."/>
            <person name="Karolchik D."/>
            <person name="Kern A.D."/>
            <person name="Kuhn R.M."/>
            <person name="Smith K.E."/>
            <person name="Zwieg A.S."/>
        </authorList>
    </citation>
    <scope>NUCLEOTIDE SEQUENCE [LARGE SCALE GENOMIC DNA]</scope>
    <source>
        <strain evidence="2">17573</strain>
    </source>
</reference>
<organism evidence="1 2">
    <name type="scientific">Macaca mulatta</name>
    <name type="common">Rhesus macaque</name>
    <dbReference type="NCBI Taxonomy" id="9544"/>
    <lineage>
        <taxon>Eukaryota</taxon>
        <taxon>Metazoa</taxon>
        <taxon>Chordata</taxon>
        <taxon>Craniata</taxon>
        <taxon>Vertebrata</taxon>
        <taxon>Euteleostomi</taxon>
        <taxon>Mammalia</taxon>
        <taxon>Eutheria</taxon>
        <taxon>Euarchontoglires</taxon>
        <taxon>Primates</taxon>
        <taxon>Haplorrhini</taxon>
        <taxon>Catarrhini</taxon>
        <taxon>Cercopithecidae</taxon>
        <taxon>Cercopithecinae</taxon>
        <taxon>Macaca</taxon>
    </lineage>
</organism>
<dbReference type="Bgee" id="ENSMMUG00000052282">
    <property type="expression patterns" value="Expressed in hindlimb stylopod muscle and 20 other cell types or tissues"/>
</dbReference>
<evidence type="ECO:0000313" key="3">
    <source>
        <dbReference type="VGNC" id="VGNC:75016"/>
    </source>
</evidence>
<gene>
    <name evidence="3" type="primary">MTMR11</name>
</gene>
<dbReference type="Proteomes" id="UP000006718">
    <property type="component" value="Chromosome 1"/>
</dbReference>
<name>F7BE93_MACMU</name>
<proteinExistence type="predicted"/>
<dbReference type="PANTHER" id="PTHR12138:SF75">
    <property type="entry name" value="SECRETED PROTEIN"/>
    <property type="match status" value="1"/>
</dbReference>
<dbReference type="GeneTree" id="ENSGT00940000163505"/>
<keyword evidence="2" id="KW-1185">Reference proteome</keyword>
<evidence type="ECO:0000313" key="2">
    <source>
        <dbReference type="Proteomes" id="UP000006718"/>
    </source>
</evidence>
<sequence>FFFFFFLRRSFVLVAQDGVQWRDPGSLQPLSPGFKRFSCLLSLPSSWDYRHPPPRLANVFFLFLFSFFLRRSLTLSPRLECSGKISAHCKLRLPGSRHSPASASRVAGTTGARHLAWLVFCILLVEMGFSQDGLDHLTS</sequence>
<reference evidence="1" key="2">
    <citation type="submission" date="2019-01" db="EMBL/GenBank/DDBJ databases">
        <authorList>
            <person name="Graves T."/>
            <person name="Eichler E.E."/>
            <person name="Wilson R.K."/>
        </authorList>
    </citation>
    <scope>NUCLEOTIDE SEQUENCE [LARGE SCALE GENOMIC DNA]</scope>
    <source>
        <strain evidence="1">17573</strain>
    </source>
</reference>
<reference evidence="1" key="3">
    <citation type="submission" date="2025-08" db="UniProtKB">
        <authorList>
            <consortium name="Ensembl"/>
        </authorList>
    </citation>
    <scope>IDENTIFICATION</scope>
    <source>
        <strain evidence="1">17573</strain>
    </source>
</reference>
<evidence type="ECO:0000313" key="1">
    <source>
        <dbReference type="Ensembl" id="ENSMMUP00000039180.3"/>
    </source>
</evidence>